<dbReference type="eggNOG" id="ENOG502T3KQ">
    <property type="taxonomic scope" value="Eukaryota"/>
</dbReference>
<reference evidence="3" key="1">
    <citation type="submission" date="2016-11" db="UniProtKB">
        <authorList>
            <consortium name="WormBaseParasite"/>
        </authorList>
    </citation>
    <scope>IDENTIFICATION</scope>
</reference>
<accession>A0A1I7TP06</accession>
<protein>
    <submittedName>
        <fullName evidence="3">Protein kinase domain-containing protein</fullName>
    </submittedName>
</protein>
<feature type="region of interest" description="Disordered" evidence="1">
    <location>
        <begin position="170"/>
        <end position="210"/>
    </location>
</feature>
<dbReference type="WBParaSite" id="Csp11.Scaffold629.g10341.t1">
    <property type="protein sequence ID" value="Csp11.Scaffold629.g10341.t1"/>
    <property type="gene ID" value="Csp11.Scaffold629.g10341"/>
</dbReference>
<evidence type="ECO:0000313" key="3">
    <source>
        <dbReference type="WBParaSite" id="Csp11.Scaffold629.g10341.t1"/>
    </source>
</evidence>
<evidence type="ECO:0000256" key="1">
    <source>
        <dbReference type="SAM" id="MobiDB-lite"/>
    </source>
</evidence>
<organism evidence="2 3">
    <name type="scientific">Caenorhabditis tropicalis</name>
    <dbReference type="NCBI Taxonomy" id="1561998"/>
    <lineage>
        <taxon>Eukaryota</taxon>
        <taxon>Metazoa</taxon>
        <taxon>Ecdysozoa</taxon>
        <taxon>Nematoda</taxon>
        <taxon>Chromadorea</taxon>
        <taxon>Rhabditida</taxon>
        <taxon>Rhabditina</taxon>
        <taxon>Rhabditomorpha</taxon>
        <taxon>Rhabditoidea</taxon>
        <taxon>Rhabditidae</taxon>
        <taxon>Peloderinae</taxon>
        <taxon>Caenorhabditis</taxon>
    </lineage>
</organism>
<proteinExistence type="predicted"/>
<name>A0A1I7TP06_9PELO</name>
<feature type="compositionally biased region" description="Basic and acidic residues" evidence="1">
    <location>
        <begin position="171"/>
        <end position="197"/>
    </location>
</feature>
<evidence type="ECO:0000313" key="2">
    <source>
        <dbReference type="Proteomes" id="UP000095282"/>
    </source>
</evidence>
<sequence>MSMFFKKKSKKAKLESAPIVKVATNRLYSESDSSQDSDTLVGGNSSQLVPGVYLDNNGVPDSTFVNAPSSVPESSSQSTRVIDVIPEIGTVPASDFFSAFFTRPGDPLPLWQVVTDGKIRWMKYAHSSLAKPQLSSAKDHELVEAEERMKEYLAGLQLKLPPSASLNIKLKKSDDSDERKQGSQTKPAEEASQKDHPSNVGKAPVQISPSREHEIEEAQKLMDDYFAKLNEKHMIAAQATPSTDTSSPADSLATPTKAFLTTKNDKKKLLAVVQSQESIPKPTAPPPAAGTQISPAKANEIAEAQRRMGAFLATKNAGKKLLAVVPPQESVVTPTVSTATTEIGQTVVSKVPTVLVKPTVNGQDARFKPSKGLSPAKPDEIAEAQKRMDAFLANKSGAKKALQVTPQAAPEVKVNSASGKVLPTLNKPKNIDVEKAMTTPVKTAPQTVSEELIVPKSDVASQKKLNMTLATNKEIEETNKMNKMDKSFGSHIQIQPRSADAPQVVQPVAPSLCPMSPIPTFAPLSDSVCPKKLMTQLKVLEEEHNRKMAEKLMMPTTIQSPVRMRPCISKPDMLENVPDYIEHSKTPYQTPLKMRLDKNERPRRFAMTVKGIFRKRILQLVAPIRRRRSVTCGDAPDLSRPQLFDDSVNEGSSGFRVRSVVDHETNTIRFPKYNAPGTSTQH</sequence>
<dbReference type="Proteomes" id="UP000095282">
    <property type="component" value="Unplaced"/>
</dbReference>
<dbReference type="AlphaFoldDB" id="A0A1I7TP06"/>
<keyword evidence="2" id="KW-1185">Reference proteome</keyword>